<keyword evidence="2" id="KW-1185">Reference proteome</keyword>
<protein>
    <submittedName>
        <fullName evidence="1">DUF1697 domain-containing protein</fullName>
    </submittedName>
</protein>
<dbReference type="PIRSF" id="PIRSF008502">
    <property type="entry name" value="UCP008502"/>
    <property type="match status" value="1"/>
</dbReference>
<name>A0AAE3LPH8_9BACT</name>
<dbReference type="PANTHER" id="PTHR36439">
    <property type="entry name" value="BLL4334 PROTEIN"/>
    <property type="match status" value="1"/>
</dbReference>
<dbReference type="Gene3D" id="3.30.70.1280">
    <property type="entry name" value="SP0830-like domains"/>
    <property type="match status" value="1"/>
</dbReference>
<proteinExistence type="predicted"/>
<sequence>MQYCAFLRGVNVKGTNMKMQDVCAVFKEAGMQHVTSVLASGNILFLSDRKKPELKKLLEAAMSQAFGYDAHLFILQAEDCKRIIDSSPFNKNTEMHLYVFIGIPAVEHTLMEAFEKAIPYDNEKAAIRNGYFYWQINKGDTLGSAFSKVLGNKTMKSMFTSRNMQTLEKIVKKFENNNA</sequence>
<dbReference type="Pfam" id="PF08002">
    <property type="entry name" value="DUF1697"/>
    <property type="match status" value="1"/>
</dbReference>
<dbReference type="RefSeq" id="WP_263036968.1">
    <property type="nucleotide sequence ID" value="NZ_JAOTPL010000003.1"/>
</dbReference>
<dbReference type="EMBL" id="JAOTPL010000003">
    <property type="protein sequence ID" value="MCU7693480.1"/>
    <property type="molecule type" value="Genomic_DNA"/>
</dbReference>
<dbReference type="SUPFAM" id="SSF160379">
    <property type="entry name" value="SP0830-like"/>
    <property type="match status" value="1"/>
</dbReference>
<evidence type="ECO:0000313" key="1">
    <source>
        <dbReference type="EMBL" id="MCU7693480.1"/>
    </source>
</evidence>
<accession>A0AAE3LPH8</accession>
<dbReference type="AlphaFoldDB" id="A0AAE3LPH8"/>
<dbReference type="InterPro" id="IPR012545">
    <property type="entry name" value="DUF1697"/>
</dbReference>
<dbReference type="Gene3D" id="3.30.70.1260">
    <property type="entry name" value="bacterial protein sp0830 like"/>
    <property type="match status" value="1"/>
</dbReference>
<dbReference type="PANTHER" id="PTHR36439:SF1">
    <property type="entry name" value="DUF1697 DOMAIN-CONTAINING PROTEIN"/>
    <property type="match status" value="1"/>
</dbReference>
<comment type="caution">
    <text evidence="1">The sequence shown here is derived from an EMBL/GenBank/DDBJ whole genome shotgun (WGS) entry which is preliminary data.</text>
</comment>
<dbReference type="Proteomes" id="UP001209317">
    <property type="component" value="Unassembled WGS sequence"/>
</dbReference>
<organism evidence="1 2">
    <name type="scientific">Haoranjiania flava</name>
    <dbReference type="NCBI Taxonomy" id="1856322"/>
    <lineage>
        <taxon>Bacteria</taxon>
        <taxon>Pseudomonadati</taxon>
        <taxon>Bacteroidota</taxon>
        <taxon>Chitinophagia</taxon>
        <taxon>Chitinophagales</taxon>
        <taxon>Chitinophagaceae</taxon>
        <taxon>Haoranjiania</taxon>
    </lineage>
</organism>
<evidence type="ECO:0000313" key="2">
    <source>
        <dbReference type="Proteomes" id="UP001209317"/>
    </source>
</evidence>
<reference evidence="1" key="1">
    <citation type="submission" date="2022-10" db="EMBL/GenBank/DDBJ databases">
        <authorList>
            <person name="Kim H.S."/>
            <person name="Kim J.-S."/>
            <person name="Suh M.K."/>
            <person name="Eom M.K."/>
            <person name="Lee J.-S."/>
        </authorList>
    </citation>
    <scope>NUCLEOTIDE SEQUENCE</scope>
    <source>
        <strain evidence="1">LIP-5</strain>
    </source>
</reference>
<gene>
    <name evidence="1" type="ORF">OD355_03005</name>
</gene>